<evidence type="ECO:0000256" key="2">
    <source>
        <dbReference type="ARBA" id="ARBA00018586"/>
    </source>
</evidence>
<name>A0A1A3NNJ6_MYCAS</name>
<dbReference type="Pfam" id="PF26380">
    <property type="entry name" value="Pilin_Mycobact"/>
    <property type="match status" value="1"/>
</dbReference>
<reference evidence="11 12" key="1">
    <citation type="submission" date="2016-06" db="EMBL/GenBank/DDBJ databases">
        <authorList>
            <person name="Kjaerup R.B."/>
            <person name="Dalgaard T.S."/>
            <person name="Juul-Madsen H.R."/>
        </authorList>
    </citation>
    <scope>NUCLEOTIDE SEQUENCE [LARGE SCALE GENOMIC DNA]</scope>
    <source>
        <strain evidence="11 12">1165133.8</strain>
    </source>
</reference>
<evidence type="ECO:0000256" key="1">
    <source>
        <dbReference type="ARBA" id="ARBA00004561"/>
    </source>
</evidence>
<evidence type="ECO:0000256" key="10">
    <source>
        <dbReference type="SAM" id="SignalP"/>
    </source>
</evidence>
<organism evidence="11 12">
    <name type="scientific">Mycobacterium asiaticum</name>
    <dbReference type="NCBI Taxonomy" id="1790"/>
    <lineage>
        <taxon>Bacteria</taxon>
        <taxon>Bacillati</taxon>
        <taxon>Actinomycetota</taxon>
        <taxon>Actinomycetes</taxon>
        <taxon>Mycobacteriales</taxon>
        <taxon>Mycobacteriaceae</taxon>
        <taxon>Mycobacterium</taxon>
    </lineage>
</organism>
<evidence type="ECO:0000313" key="12">
    <source>
        <dbReference type="Proteomes" id="UP000093928"/>
    </source>
</evidence>
<accession>A0A1A3NNJ6</accession>
<dbReference type="Proteomes" id="UP000093928">
    <property type="component" value="Unassembled WGS sequence"/>
</dbReference>
<dbReference type="EMBL" id="LZLS01000195">
    <property type="protein sequence ID" value="OBK21897.1"/>
    <property type="molecule type" value="Genomic_DNA"/>
</dbReference>
<evidence type="ECO:0000256" key="7">
    <source>
        <dbReference type="ARBA" id="ARBA00093787"/>
    </source>
</evidence>
<evidence type="ECO:0000256" key="9">
    <source>
        <dbReference type="SAM" id="MobiDB-lite"/>
    </source>
</evidence>
<feature type="signal peptide" evidence="10">
    <location>
        <begin position="1"/>
        <end position="23"/>
    </location>
</feature>
<evidence type="ECO:0000256" key="8">
    <source>
        <dbReference type="ARBA" id="ARBA00093801"/>
    </source>
</evidence>
<evidence type="ECO:0000256" key="5">
    <source>
        <dbReference type="ARBA" id="ARBA00023263"/>
    </source>
</evidence>
<keyword evidence="4" id="KW-0130">Cell adhesion</keyword>
<comment type="subunit">
    <text evidence="7">Forms a homomer composed of subunits assembled in a large structure.</text>
</comment>
<feature type="compositionally biased region" description="Polar residues" evidence="9">
    <location>
        <begin position="85"/>
        <end position="94"/>
    </location>
</feature>
<dbReference type="InterPro" id="IPR058759">
    <property type="entry name" value="Pilin_mycobact"/>
</dbReference>
<protein>
    <recommendedName>
        <fullName evidence="2">Pilin</fullName>
    </recommendedName>
    <alternativeName>
        <fullName evidence="8">Pili structural subunit</fullName>
    </alternativeName>
</protein>
<evidence type="ECO:0000313" key="11">
    <source>
        <dbReference type="EMBL" id="OBK21897.1"/>
    </source>
</evidence>
<feature type="region of interest" description="Disordered" evidence="9">
    <location>
        <begin position="71"/>
        <end position="94"/>
    </location>
</feature>
<proteinExistence type="inferred from homology"/>
<dbReference type="OrthoDB" id="4732178at2"/>
<evidence type="ECO:0000256" key="6">
    <source>
        <dbReference type="ARBA" id="ARBA00093784"/>
    </source>
</evidence>
<keyword evidence="5" id="KW-0281">Fimbrium</keyword>
<sequence length="94" mass="10296">MDCVRRLAIAAALVTTGFGLASAAAASADDPPWPWVGYHWCPGQPFDAAAWGPQWDPTTCHDAHHRDMDGTIHDRDYFGPGPFQDQPNIPNNRP</sequence>
<comment type="caution">
    <text evidence="11">The sequence shown here is derived from an EMBL/GenBank/DDBJ whole genome shotgun (WGS) entry which is preliminary data.</text>
</comment>
<evidence type="ECO:0000256" key="4">
    <source>
        <dbReference type="ARBA" id="ARBA00022889"/>
    </source>
</evidence>
<comment type="subcellular location">
    <subcellularLocation>
        <location evidence="1">Fimbrium</location>
    </subcellularLocation>
</comment>
<dbReference type="RefSeq" id="WP_065146213.1">
    <property type="nucleotide sequence ID" value="NZ_LZLS01000195.1"/>
</dbReference>
<evidence type="ECO:0000256" key="3">
    <source>
        <dbReference type="ARBA" id="ARBA00022729"/>
    </source>
</evidence>
<dbReference type="AlphaFoldDB" id="A0A1A3NNJ6"/>
<keyword evidence="3 10" id="KW-0732">Signal</keyword>
<gene>
    <name evidence="11" type="ORF">A5634_08805</name>
</gene>
<feature type="chain" id="PRO_5039081702" description="Pilin" evidence="10">
    <location>
        <begin position="24"/>
        <end position="94"/>
    </location>
</feature>
<comment type="similarity">
    <text evidence="6">Belongs to the mycobacterial pilin family.</text>
</comment>